<protein>
    <submittedName>
        <fullName evidence="1">Uncharacterized protein</fullName>
    </submittedName>
</protein>
<sequence>MATTTSARPTAWCPSHGTPLEGGPILFRCPEGHRVQAADIDREYQPRRAEQ</sequence>
<gene>
    <name evidence="1" type="ORF">DFJ69_5883</name>
</gene>
<keyword evidence="2" id="KW-1185">Reference proteome</keyword>
<dbReference type="EMBL" id="QTTT01000001">
    <property type="protein sequence ID" value="REF00351.1"/>
    <property type="molecule type" value="Genomic_DNA"/>
</dbReference>
<dbReference type="RefSeq" id="WP_170177824.1">
    <property type="nucleotide sequence ID" value="NZ_QTTT01000001.1"/>
</dbReference>
<evidence type="ECO:0000313" key="1">
    <source>
        <dbReference type="EMBL" id="REF00351.1"/>
    </source>
</evidence>
<name>A0A3D9T0M3_9ACTN</name>
<accession>A0A3D9T0M3</accession>
<dbReference type="Proteomes" id="UP000256661">
    <property type="component" value="Unassembled WGS sequence"/>
</dbReference>
<evidence type="ECO:0000313" key="2">
    <source>
        <dbReference type="Proteomes" id="UP000256661"/>
    </source>
</evidence>
<proteinExistence type="predicted"/>
<organism evidence="1 2">
    <name type="scientific">Thermomonospora umbrina</name>
    <dbReference type="NCBI Taxonomy" id="111806"/>
    <lineage>
        <taxon>Bacteria</taxon>
        <taxon>Bacillati</taxon>
        <taxon>Actinomycetota</taxon>
        <taxon>Actinomycetes</taxon>
        <taxon>Streptosporangiales</taxon>
        <taxon>Thermomonosporaceae</taxon>
        <taxon>Thermomonospora</taxon>
    </lineage>
</organism>
<reference evidence="1 2" key="1">
    <citation type="submission" date="2018-08" db="EMBL/GenBank/DDBJ databases">
        <title>Sequencing the genomes of 1000 actinobacteria strains.</title>
        <authorList>
            <person name="Klenk H.-P."/>
        </authorList>
    </citation>
    <scope>NUCLEOTIDE SEQUENCE [LARGE SCALE GENOMIC DNA]</scope>
    <source>
        <strain evidence="1 2">DSM 43927</strain>
    </source>
</reference>
<comment type="caution">
    <text evidence="1">The sequence shown here is derived from an EMBL/GenBank/DDBJ whole genome shotgun (WGS) entry which is preliminary data.</text>
</comment>
<dbReference type="AlphaFoldDB" id="A0A3D9T0M3"/>